<comment type="caution">
    <text evidence="1">The sequence shown here is derived from an EMBL/GenBank/DDBJ whole genome shotgun (WGS) entry which is preliminary data.</text>
</comment>
<evidence type="ECO:0000313" key="2">
    <source>
        <dbReference type="Proteomes" id="UP000054995"/>
    </source>
</evidence>
<reference evidence="1 2" key="1">
    <citation type="submission" date="2015-01" db="EMBL/GenBank/DDBJ databases">
        <title>Evolution of Trichinella species and genotypes.</title>
        <authorList>
            <person name="Korhonen P.K."/>
            <person name="Edoardo P."/>
            <person name="Giuseppe L.R."/>
            <person name="Gasser R.B."/>
        </authorList>
    </citation>
    <scope>NUCLEOTIDE SEQUENCE [LARGE SCALE GENOMIC DNA]</scope>
    <source>
        <strain evidence="1">ISS470</strain>
    </source>
</reference>
<dbReference type="AlphaFoldDB" id="A0A0V1FI29"/>
<accession>A0A0V1FI29</accession>
<organism evidence="1 2">
    <name type="scientific">Trichinella pseudospiralis</name>
    <name type="common">Parasitic roundworm</name>
    <dbReference type="NCBI Taxonomy" id="6337"/>
    <lineage>
        <taxon>Eukaryota</taxon>
        <taxon>Metazoa</taxon>
        <taxon>Ecdysozoa</taxon>
        <taxon>Nematoda</taxon>
        <taxon>Enoplea</taxon>
        <taxon>Dorylaimia</taxon>
        <taxon>Trichinellida</taxon>
        <taxon>Trichinellidae</taxon>
        <taxon>Trichinella</taxon>
    </lineage>
</organism>
<dbReference type="EMBL" id="JYDT01000085">
    <property type="protein sequence ID" value="KRY85696.1"/>
    <property type="molecule type" value="Genomic_DNA"/>
</dbReference>
<keyword evidence="2" id="KW-1185">Reference proteome</keyword>
<name>A0A0V1FI29_TRIPS</name>
<proteinExistence type="predicted"/>
<dbReference type="Proteomes" id="UP000054995">
    <property type="component" value="Unassembled WGS sequence"/>
</dbReference>
<gene>
    <name evidence="1" type="ORF">T4D_14688</name>
</gene>
<protein>
    <submittedName>
        <fullName evidence="1">Uncharacterized protein</fullName>
    </submittedName>
</protein>
<sequence>MSSKIEQLYLTFYLHIKKFPSFLVTFKYVIEKHYENHFSIQYNILRTIVEEKTQSTSAIPVL</sequence>
<evidence type="ECO:0000313" key="1">
    <source>
        <dbReference type="EMBL" id="KRY85696.1"/>
    </source>
</evidence>